<feature type="domain" description="Soluble ligand binding" evidence="3">
    <location>
        <begin position="284"/>
        <end position="330"/>
    </location>
</feature>
<name>A0A937I2G2_9GAMM</name>
<dbReference type="PANTHER" id="PTHR33619">
    <property type="entry name" value="POLYSACCHARIDE EXPORT PROTEIN GFCE-RELATED"/>
    <property type="match status" value="1"/>
</dbReference>
<dbReference type="PANTHER" id="PTHR33619:SF3">
    <property type="entry name" value="POLYSACCHARIDE EXPORT PROTEIN GFCE-RELATED"/>
    <property type="match status" value="1"/>
</dbReference>
<sequence length="918" mass="102334">MITLKRVDQNFTGAFQLLNKTTKLFLLFFISNSFAQVSDYEEYLKFLPDSVRSSVESRITTDVEDDSEYDELNQLRRESFMEMEEKPVEYDEFDNVIPSFFGYDLFDIETSFDSSGIIAAPREYVLGPGDELTISFSGSIQAIKKVSVNREGNVFLRELGTISFSGLTFDEASEKLKNITQASLIGTEVEISLSRLRTIQVFVLGNSKRPGSYNFSPLSSISSILFNTSGPTVNGSLRNISLKRANKEIGSLDMYDLLINANTSNDLRIQSGDALLVNPVGDRVKIWGNVNRPAIYEIKEGETFQDVLNFASGLSSKADKNKITLSRLNDRGEREFSDYSLKDINSMKLKDSDEIFIHDLSGKLSNNIRIEGFLSNRGVYSYIENSKISDYIDENDLTDKTYLPFSVISRRDENGSREFIATDLNLKTREEFNLKPNDFIYILSQYDIDFINSALLADALGLLSEEDKIKIDFFYEEQRKKSLAEQANAPAVTSSDQTDPFQRLPVKTEEEKREEFNLKSKNLTKFIPDDRYPCKSLKYVAKFNASTLVSNLKSLKFSTSETNISDRLGLNEGCPKIFEDNPDLLIVALENASLVSGEIRKPGFYPITNTISLKNLTSFAGGATNLGKSGNYEIFYSEKDIQNINFDESENMIFSSSFPKSIVLQQDPDKEETFSVSVSGFIKNPGTYSISKGEKLSSLLERAGGYEKNAYPYGGVFTRSSVAKREKEAFNRAADQLEEGIATSLTSGAITNTGNPQLALSVISNLITRLKDISPVGRIVTEMSLENLKKNPEVDIVLNSGDRIYIPSEKSTITVTGEVLAPTSFVYSKNLRVNDYIKLAGGLADSADKRGIFVILPNGQAVRNLDLWRIGRSKIEPGSTIIVPRDSTPFNAISIFRIFTPILANFATAAAAISALDN</sequence>
<organism evidence="4 5">
    <name type="scientific">SAR86 cluster bacterium</name>
    <dbReference type="NCBI Taxonomy" id="2030880"/>
    <lineage>
        <taxon>Bacteria</taxon>
        <taxon>Pseudomonadati</taxon>
        <taxon>Pseudomonadota</taxon>
        <taxon>Gammaproteobacteria</taxon>
        <taxon>SAR86 cluster</taxon>
    </lineage>
</organism>
<evidence type="ECO:0000313" key="4">
    <source>
        <dbReference type="EMBL" id="MBL6811707.1"/>
    </source>
</evidence>
<dbReference type="Gene3D" id="3.10.560.10">
    <property type="entry name" value="Outer membrane lipoprotein wza domain like"/>
    <property type="match status" value="4"/>
</dbReference>
<evidence type="ECO:0000259" key="3">
    <source>
        <dbReference type="Pfam" id="PF10531"/>
    </source>
</evidence>
<feature type="domain" description="Soluble ligand binding" evidence="3">
    <location>
        <begin position="676"/>
        <end position="711"/>
    </location>
</feature>
<evidence type="ECO:0000313" key="5">
    <source>
        <dbReference type="Proteomes" id="UP000744438"/>
    </source>
</evidence>
<comment type="caution">
    <text evidence="4">The sequence shown here is derived from an EMBL/GenBank/DDBJ whole genome shotgun (WGS) entry which is preliminary data.</text>
</comment>
<feature type="domain" description="Soluble ligand binding" evidence="3">
    <location>
        <begin position="813"/>
        <end position="856"/>
    </location>
</feature>
<dbReference type="InterPro" id="IPR049712">
    <property type="entry name" value="Poly_export"/>
</dbReference>
<evidence type="ECO:0000256" key="1">
    <source>
        <dbReference type="ARBA" id="ARBA00022729"/>
    </source>
</evidence>
<evidence type="ECO:0000259" key="2">
    <source>
        <dbReference type="Pfam" id="PF02563"/>
    </source>
</evidence>
<dbReference type="GO" id="GO:0015159">
    <property type="term" value="F:polysaccharide transmembrane transporter activity"/>
    <property type="evidence" value="ECO:0007669"/>
    <property type="project" value="InterPro"/>
</dbReference>
<proteinExistence type="predicted"/>
<dbReference type="InterPro" id="IPR019554">
    <property type="entry name" value="Soluble_ligand-bd"/>
</dbReference>
<feature type="domain" description="Polysaccharide export protein N-terminal" evidence="2">
    <location>
        <begin position="120"/>
        <end position="193"/>
    </location>
</feature>
<dbReference type="AlphaFoldDB" id="A0A937I2G2"/>
<accession>A0A937I2G2</accession>
<gene>
    <name evidence="4" type="ORF">ISQ63_02350</name>
</gene>
<dbReference type="InterPro" id="IPR003715">
    <property type="entry name" value="Poly_export_N"/>
</dbReference>
<protein>
    <submittedName>
        <fullName evidence="4">SLBB domain-containing protein</fullName>
    </submittedName>
</protein>
<dbReference type="Pfam" id="PF10531">
    <property type="entry name" value="SLBB"/>
    <property type="match status" value="4"/>
</dbReference>
<keyword evidence="1" id="KW-0732">Signal</keyword>
<dbReference type="Proteomes" id="UP000744438">
    <property type="component" value="Unassembled WGS sequence"/>
</dbReference>
<feature type="domain" description="Soluble ligand binding" evidence="3">
    <location>
        <begin position="595"/>
        <end position="628"/>
    </location>
</feature>
<dbReference type="Pfam" id="PF02563">
    <property type="entry name" value="Poly_export"/>
    <property type="match status" value="1"/>
</dbReference>
<reference evidence="4" key="1">
    <citation type="submission" date="2020-10" db="EMBL/GenBank/DDBJ databases">
        <title>Microbiome of the Black Sea water column analyzed by genome centric metagenomics.</title>
        <authorList>
            <person name="Cabello-Yeves P.J."/>
            <person name="Callieri C."/>
            <person name="Picazo A."/>
            <person name="Mehrshad M."/>
            <person name="Haro-Moreno J.M."/>
            <person name="Roda-Garcia J."/>
            <person name="Dzembekova N."/>
            <person name="Slabakova V."/>
            <person name="Slabakova N."/>
            <person name="Moncheva S."/>
            <person name="Rodriguez-Valera F."/>
        </authorList>
    </citation>
    <scope>NUCLEOTIDE SEQUENCE</scope>
    <source>
        <strain evidence="4">BS307-5m-G49</strain>
    </source>
</reference>
<dbReference type="EMBL" id="JADHQC010000009">
    <property type="protein sequence ID" value="MBL6811707.1"/>
    <property type="molecule type" value="Genomic_DNA"/>
</dbReference>